<feature type="compositionally biased region" description="Acidic residues" evidence="1">
    <location>
        <begin position="326"/>
        <end position="345"/>
    </location>
</feature>
<dbReference type="Proteomes" id="UP000011116">
    <property type="component" value="Chromosome 4H"/>
</dbReference>
<evidence type="ECO:0000259" key="2">
    <source>
        <dbReference type="SMART" id="SM00256"/>
    </source>
</evidence>
<evidence type="ECO:0000256" key="1">
    <source>
        <dbReference type="SAM" id="MobiDB-lite"/>
    </source>
</evidence>
<dbReference type="EnsemblPlants" id="HORVU.MOREX.r3.4HG0416780.1">
    <property type="protein sequence ID" value="HORVU.MOREX.r3.4HG0416780.1.CDS1"/>
    <property type="gene ID" value="HORVU.MOREX.r3.4HG0416780"/>
</dbReference>
<dbReference type="InterPro" id="IPR036047">
    <property type="entry name" value="F-box-like_dom_sf"/>
</dbReference>
<reference evidence="4" key="1">
    <citation type="journal article" date="2012" name="Nature">
        <title>A physical, genetic and functional sequence assembly of the barley genome.</title>
        <authorList>
            <consortium name="The International Barley Genome Sequencing Consortium"/>
            <person name="Mayer K.F."/>
            <person name="Waugh R."/>
            <person name="Brown J.W."/>
            <person name="Schulman A."/>
            <person name="Langridge P."/>
            <person name="Platzer M."/>
            <person name="Fincher G.B."/>
            <person name="Muehlbauer G.J."/>
            <person name="Sato K."/>
            <person name="Close T.J."/>
            <person name="Wise R.P."/>
            <person name="Stein N."/>
        </authorList>
    </citation>
    <scope>NUCLEOTIDE SEQUENCE [LARGE SCALE GENOMIC DNA]</scope>
    <source>
        <strain evidence="4">cv. Morex</strain>
    </source>
</reference>
<dbReference type="Gramene" id="HORVU.MOREX.r3.4HG0416780.1">
    <property type="protein sequence ID" value="HORVU.MOREX.r3.4HG0416780.1.CDS1"/>
    <property type="gene ID" value="HORVU.MOREX.r3.4HG0416780"/>
</dbReference>
<evidence type="ECO:0000313" key="4">
    <source>
        <dbReference type="Proteomes" id="UP000011116"/>
    </source>
</evidence>
<feature type="compositionally biased region" description="Acidic residues" evidence="1">
    <location>
        <begin position="247"/>
        <end position="270"/>
    </location>
</feature>
<feature type="region of interest" description="Disordered" evidence="1">
    <location>
        <begin position="245"/>
        <end position="345"/>
    </location>
</feature>
<dbReference type="PANTHER" id="PTHR33110:SF146">
    <property type="entry name" value="F-BOX DOMAIN-CONTAINING PROTEIN"/>
    <property type="match status" value="1"/>
</dbReference>
<sequence>MAMAAAASSTWQQQRSPLADLPPDLFGRIIALLPLPGDRARFRAVCRSWRSAMHDHVVDTPQLPWIVHSDGTFVTLPNYHLHTWSPFPAENTKLVGATGSWLAVYHTDANNGGPRRYMLHNPFSNTTVPLPGLDSVIGRVVSDEFKVRKVLMRSTQDDLVAVTTNMRDFRIILCRPGKPGAWLLKRRALPHARICDVAFLGDNLYGVTSDEQLVKLEIIGHKEDGRPRVKTAKYVTLKHFLGHQLDEGAEQEVDSEDESQVQGDEDDEPNEAPSLGGEEEALSVDDDDVYDDDDDDDVYDDDEDDDDDDDDNDDDDNMERSGTSSIDDEYTESMSDEESDNDNEVENNLKVVIDLDGYCSNPDDVEENEFMDYTVTKRCLLESDGKLLMIKRRQFITCHSTRPGRELITNSEEGDDDSDVEILVADLQVGSWLPAVTRCIFFIGDHFSKSIHGCGEAYEESDCYFVDEHDITITRAMTFPEFLDWKSMWFSPPELVV</sequence>
<dbReference type="Pfam" id="PF00646">
    <property type="entry name" value="F-box"/>
    <property type="match status" value="1"/>
</dbReference>
<evidence type="ECO:0000313" key="3">
    <source>
        <dbReference type="EnsemblPlants" id="HORVU.MOREX.r3.4HG0416780.1.CDS1"/>
    </source>
</evidence>
<dbReference type="Gene3D" id="1.20.1280.50">
    <property type="match status" value="1"/>
</dbReference>
<dbReference type="Pfam" id="PF03478">
    <property type="entry name" value="Beta-prop_KIB1-4"/>
    <property type="match status" value="1"/>
</dbReference>
<dbReference type="InterPro" id="IPR001810">
    <property type="entry name" value="F-box_dom"/>
</dbReference>
<dbReference type="SMART" id="SM00256">
    <property type="entry name" value="FBOX"/>
    <property type="match status" value="1"/>
</dbReference>
<dbReference type="PANTHER" id="PTHR33110">
    <property type="entry name" value="F-BOX/KELCH-REPEAT PROTEIN-RELATED"/>
    <property type="match status" value="1"/>
</dbReference>
<dbReference type="Gramene" id="HORVU.MOREX.r2.4HG0348100.1">
    <property type="protein sequence ID" value="HORVU.MOREX.r2.4HG0348100.1.CDS.1"/>
    <property type="gene ID" value="HORVU.MOREX.r2.4HG0348100"/>
</dbReference>
<organism evidence="3 4">
    <name type="scientific">Hordeum vulgare subsp. vulgare</name>
    <name type="common">Domesticated barley</name>
    <dbReference type="NCBI Taxonomy" id="112509"/>
    <lineage>
        <taxon>Eukaryota</taxon>
        <taxon>Viridiplantae</taxon>
        <taxon>Streptophyta</taxon>
        <taxon>Embryophyta</taxon>
        <taxon>Tracheophyta</taxon>
        <taxon>Spermatophyta</taxon>
        <taxon>Magnoliopsida</taxon>
        <taxon>Liliopsida</taxon>
        <taxon>Poales</taxon>
        <taxon>Poaceae</taxon>
        <taxon>BOP clade</taxon>
        <taxon>Pooideae</taxon>
        <taxon>Triticodae</taxon>
        <taxon>Triticeae</taxon>
        <taxon>Hordeinae</taxon>
        <taxon>Hordeum</taxon>
    </lineage>
</organism>
<reference evidence="3" key="2">
    <citation type="submission" date="2020-10" db="EMBL/GenBank/DDBJ databases">
        <authorList>
            <person name="Scholz U."/>
            <person name="Mascher M."/>
            <person name="Fiebig A."/>
        </authorList>
    </citation>
    <scope>NUCLEOTIDE SEQUENCE [LARGE SCALE GENOMIC DNA]</scope>
    <source>
        <strain evidence="3">cv. Morex</strain>
    </source>
</reference>
<accession>A0A8I7BDF7</accession>
<reference evidence="3" key="3">
    <citation type="submission" date="2022-01" db="UniProtKB">
        <authorList>
            <consortium name="EnsemblPlants"/>
        </authorList>
    </citation>
    <scope>IDENTIFICATION</scope>
    <source>
        <strain evidence="3">subsp. vulgare</strain>
    </source>
</reference>
<dbReference type="InterPro" id="IPR005174">
    <property type="entry name" value="KIB1-4_b-propeller"/>
</dbReference>
<name>A0A8I7BDF7_HORVV</name>
<dbReference type="SUPFAM" id="SSF81383">
    <property type="entry name" value="F-box domain"/>
    <property type="match status" value="1"/>
</dbReference>
<keyword evidence="4" id="KW-1185">Reference proteome</keyword>
<feature type="domain" description="F-box" evidence="2">
    <location>
        <begin position="21"/>
        <end position="62"/>
    </location>
</feature>
<protein>
    <recommendedName>
        <fullName evidence="2">F-box domain-containing protein</fullName>
    </recommendedName>
</protein>
<feature type="compositionally biased region" description="Acidic residues" evidence="1">
    <location>
        <begin position="277"/>
        <end position="317"/>
    </location>
</feature>
<proteinExistence type="predicted"/>
<dbReference type="AlphaFoldDB" id="A0A8I7BDF7"/>